<dbReference type="GO" id="GO:0005737">
    <property type="term" value="C:cytoplasm"/>
    <property type="evidence" value="ECO:0007669"/>
    <property type="project" value="UniProtKB-SubCell"/>
</dbReference>
<feature type="domain" description="Lysidine-tRNA(Ile) synthetase C-terminal" evidence="9">
    <location>
        <begin position="363"/>
        <end position="435"/>
    </location>
</feature>
<dbReference type="RefSeq" id="WP_246030711.1">
    <property type="nucleotide sequence ID" value="NZ_JAUFPJ010000002.1"/>
</dbReference>
<keyword evidence="11" id="KW-1185">Reference proteome</keyword>
<dbReference type="EC" id="6.3.4.19" evidence="8"/>
<dbReference type="InterPro" id="IPR014729">
    <property type="entry name" value="Rossmann-like_a/b/a_fold"/>
</dbReference>
<evidence type="ECO:0000256" key="2">
    <source>
        <dbReference type="ARBA" id="ARBA00022490"/>
    </source>
</evidence>
<dbReference type="Proteomes" id="UP000295357">
    <property type="component" value="Unassembled WGS sequence"/>
</dbReference>
<dbReference type="InterPro" id="IPR012094">
    <property type="entry name" value="tRNA_Ile_lys_synt"/>
</dbReference>
<dbReference type="HAMAP" id="MF_01161">
    <property type="entry name" value="tRNA_Ile_lys_synt"/>
    <property type="match status" value="1"/>
</dbReference>
<dbReference type="InterPro" id="IPR012795">
    <property type="entry name" value="tRNA_Ile_lys_synt_N"/>
</dbReference>
<dbReference type="SUPFAM" id="SSF56037">
    <property type="entry name" value="PheT/TilS domain"/>
    <property type="match status" value="1"/>
</dbReference>
<dbReference type="CDD" id="cd01992">
    <property type="entry name" value="TilS_N"/>
    <property type="match status" value="1"/>
</dbReference>
<keyword evidence="3 8" id="KW-0436">Ligase</keyword>
<comment type="function">
    <text evidence="8">Ligates lysine onto the cytidine present at position 34 of the AUA codon-specific tRNA(Ile) that contains the anticodon CAU, in an ATP-dependent manner. Cytidine is converted to lysidine, thus changing the amino acid specificity of the tRNA from methionine to isoleucine.</text>
</comment>
<dbReference type="InterPro" id="IPR011063">
    <property type="entry name" value="TilS/TtcA_N"/>
</dbReference>
<dbReference type="InterPro" id="IPR015262">
    <property type="entry name" value="tRNA_Ile_lys_synt_subst-bd"/>
</dbReference>
<sequence>MLPDASAPHAGVFAVAYSGGRDSTALLHLSARQAQALGLRVLALHVHHGLSANADAWLAHCESQCQTWAAQGLPLSFHFRRLDGAPAAGQSIEAWAREGRYRALSEMAVQGGALLLLLAQHRRDQAETWLLQALRGAGAAGLAAMPAHQTREQGLVWARPWLDQPREAVEAYLAEQGLSFIDDDSNTDARYARNRLRLQVWPQLSAAFPGAEAALSQSAQWAQQALELQRELAAQDLPPLCSDQGLDVAVLLGLSPARASNALRAWLQQTLGQAAPASLVQRLLSELPGRRVGTWPCGAGELRLYRGRLSLGAAAAHDLPAEYGPLDLSRPGFHALPQAGGGWWVEPAGEGGAALPASLLQSVHARPRQGGEQFQSQPRGLPRSLKKCFQAAAVPAWQRGGPLLFAGDRLLWVPGLGADARAWAEAGTPGLKLRWQADSVPAL</sequence>
<evidence type="ECO:0000259" key="9">
    <source>
        <dbReference type="SMART" id="SM00977"/>
    </source>
</evidence>
<dbReference type="NCBIfam" id="TIGR02432">
    <property type="entry name" value="lysidine_TilS_N"/>
    <property type="match status" value="1"/>
</dbReference>
<dbReference type="Pfam" id="PF09179">
    <property type="entry name" value="TilS"/>
    <property type="match status" value="1"/>
</dbReference>
<dbReference type="PANTHER" id="PTHR43033:SF1">
    <property type="entry name" value="TRNA(ILE)-LYSIDINE SYNTHASE-RELATED"/>
    <property type="match status" value="1"/>
</dbReference>
<dbReference type="GO" id="GO:0006400">
    <property type="term" value="P:tRNA modification"/>
    <property type="evidence" value="ECO:0007669"/>
    <property type="project" value="UniProtKB-UniRule"/>
</dbReference>
<dbReference type="SMART" id="SM00977">
    <property type="entry name" value="TilS_C"/>
    <property type="match status" value="1"/>
</dbReference>
<evidence type="ECO:0000256" key="5">
    <source>
        <dbReference type="ARBA" id="ARBA00022741"/>
    </source>
</evidence>
<proteinExistence type="inferred from homology"/>
<keyword evidence="2 8" id="KW-0963">Cytoplasm</keyword>
<evidence type="ECO:0000313" key="11">
    <source>
        <dbReference type="Proteomes" id="UP000295357"/>
    </source>
</evidence>
<evidence type="ECO:0000256" key="3">
    <source>
        <dbReference type="ARBA" id="ARBA00022598"/>
    </source>
</evidence>
<gene>
    <name evidence="8" type="primary">tilS</name>
    <name evidence="10" type="ORF">DFR39_102248</name>
</gene>
<keyword evidence="6 8" id="KW-0067">ATP-binding</keyword>
<evidence type="ECO:0000256" key="1">
    <source>
        <dbReference type="ARBA" id="ARBA00004496"/>
    </source>
</evidence>
<accession>A0A4R6N935</accession>
<dbReference type="SUPFAM" id="SSF52402">
    <property type="entry name" value="Adenine nucleotide alpha hydrolases-like"/>
    <property type="match status" value="1"/>
</dbReference>
<dbReference type="EMBL" id="SNXE01000002">
    <property type="protein sequence ID" value="TDP11865.1"/>
    <property type="molecule type" value="Genomic_DNA"/>
</dbReference>
<comment type="catalytic activity">
    <reaction evidence="7 8">
        <text>cytidine(34) in tRNA(Ile2) + L-lysine + ATP = lysidine(34) in tRNA(Ile2) + AMP + diphosphate + H(+)</text>
        <dbReference type="Rhea" id="RHEA:43744"/>
        <dbReference type="Rhea" id="RHEA-COMP:10625"/>
        <dbReference type="Rhea" id="RHEA-COMP:10670"/>
        <dbReference type="ChEBI" id="CHEBI:15378"/>
        <dbReference type="ChEBI" id="CHEBI:30616"/>
        <dbReference type="ChEBI" id="CHEBI:32551"/>
        <dbReference type="ChEBI" id="CHEBI:33019"/>
        <dbReference type="ChEBI" id="CHEBI:82748"/>
        <dbReference type="ChEBI" id="CHEBI:83665"/>
        <dbReference type="ChEBI" id="CHEBI:456215"/>
        <dbReference type="EC" id="6.3.4.19"/>
    </reaction>
</comment>
<comment type="caution">
    <text evidence="10">The sequence shown here is derived from an EMBL/GenBank/DDBJ whole genome shotgun (WGS) entry which is preliminary data.</text>
</comment>
<evidence type="ECO:0000256" key="6">
    <source>
        <dbReference type="ARBA" id="ARBA00022840"/>
    </source>
</evidence>
<evidence type="ECO:0000256" key="8">
    <source>
        <dbReference type="HAMAP-Rule" id="MF_01161"/>
    </source>
</evidence>
<protein>
    <recommendedName>
        <fullName evidence="8">tRNA(Ile)-lysidine synthase</fullName>
        <ecNumber evidence="8">6.3.4.19</ecNumber>
    </recommendedName>
    <alternativeName>
        <fullName evidence="8">tRNA(Ile)-2-lysyl-cytidine synthase</fullName>
    </alternativeName>
    <alternativeName>
        <fullName evidence="8">tRNA(Ile)-lysidine synthetase</fullName>
    </alternativeName>
</protein>
<dbReference type="AlphaFoldDB" id="A0A4R6N935"/>
<name>A0A4R6N935_9BURK</name>
<dbReference type="Pfam" id="PF11734">
    <property type="entry name" value="TilS_C"/>
    <property type="match status" value="1"/>
</dbReference>
<keyword evidence="4 8" id="KW-0819">tRNA processing</keyword>
<dbReference type="PANTHER" id="PTHR43033">
    <property type="entry name" value="TRNA(ILE)-LYSIDINE SYNTHASE-RELATED"/>
    <property type="match status" value="1"/>
</dbReference>
<dbReference type="InterPro" id="IPR012796">
    <property type="entry name" value="Lysidine-tRNA-synth_C"/>
</dbReference>
<dbReference type="GO" id="GO:0005524">
    <property type="term" value="F:ATP binding"/>
    <property type="evidence" value="ECO:0007669"/>
    <property type="project" value="UniProtKB-UniRule"/>
</dbReference>
<comment type="subcellular location">
    <subcellularLocation>
        <location evidence="1 8">Cytoplasm</location>
    </subcellularLocation>
</comment>
<comment type="domain">
    <text evidence="8">The N-terminal region contains the highly conserved SGGXDS motif, predicted to be a P-loop motif involved in ATP binding.</text>
</comment>
<dbReference type="Pfam" id="PF01171">
    <property type="entry name" value="ATP_bind_3"/>
    <property type="match status" value="1"/>
</dbReference>
<organism evidence="10 11">
    <name type="scientific">Roseateles asaccharophilus</name>
    <dbReference type="NCBI Taxonomy" id="582607"/>
    <lineage>
        <taxon>Bacteria</taxon>
        <taxon>Pseudomonadati</taxon>
        <taxon>Pseudomonadota</taxon>
        <taxon>Betaproteobacteria</taxon>
        <taxon>Burkholderiales</taxon>
        <taxon>Sphaerotilaceae</taxon>
        <taxon>Roseateles</taxon>
    </lineage>
</organism>
<keyword evidence="5 8" id="KW-0547">Nucleotide-binding</keyword>
<dbReference type="Gene3D" id="3.40.50.620">
    <property type="entry name" value="HUPs"/>
    <property type="match status" value="1"/>
</dbReference>
<comment type="similarity">
    <text evidence="8">Belongs to the tRNA(Ile)-lysidine synthase family.</text>
</comment>
<dbReference type="NCBIfam" id="TIGR02433">
    <property type="entry name" value="lysidine_TilS_C"/>
    <property type="match status" value="1"/>
</dbReference>
<dbReference type="SUPFAM" id="SSF82829">
    <property type="entry name" value="MesJ substrate recognition domain-like"/>
    <property type="match status" value="1"/>
</dbReference>
<dbReference type="GO" id="GO:0032267">
    <property type="term" value="F:tRNA(Ile)-lysidine synthase activity"/>
    <property type="evidence" value="ECO:0007669"/>
    <property type="project" value="UniProtKB-EC"/>
</dbReference>
<evidence type="ECO:0000256" key="7">
    <source>
        <dbReference type="ARBA" id="ARBA00048539"/>
    </source>
</evidence>
<dbReference type="Gene3D" id="1.20.59.20">
    <property type="match status" value="1"/>
</dbReference>
<evidence type="ECO:0000256" key="4">
    <source>
        <dbReference type="ARBA" id="ARBA00022694"/>
    </source>
</evidence>
<evidence type="ECO:0000313" key="10">
    <source>
        <dbReference type="EMBL" id="TDP11865.1"/>
    </source>
</evidence>
<feature type="binding site" evidence="8">
    <location>
        <begin position="18"/>
        <end position="23"/>
    </location>
    <ligand>
        <name>ATP</name>
        <dbReference type="ChEBI" id="CHEBI:30616"/>
    </ligand>
</feature>
<reference evidence="10 11" key="1">
    <citation type="submission" date="2019-03" db="EMBL/GenBank/DDBJ databases">
        <title>Genomic Encyclopedia of Type Strains, Phase IV (KMG-IV): sequencing the most valuable type-strain genomes for metagenomic binning, comparative biology and taxonomic classification.</title>
        <authorList>
            <person name="Goeker M."/>
        </authorList>
    </citation>
    <scope>NUCLEOTIDE SEQUENCE [LARGE SCALE GENOMIC DNA]</scope>
    <source>
        <strain evidence="10 11">DSM 25082</strain>
    </source>
</reference>